<dbReference type="Gramene" id="TuG1812G0100004329.01.T01">
    <property type="protein sequence ID" value="TuG1812G0100004329.01.T01.cds261672"/>
    <property type="gene ID" value="TuG1812G0100004329.01"/>
</dbReference>
<accession>A0A8R7P6T4</accession>
<keyword evidence="2" id="KW-1185">Reference proteome</keyword>
<sequence>MGFSNGLFHFSWHEAMACCCNAEFGPNGEQLVCISPKRISIASPLMQKLVEFTMLIKYWQSICS</sequence>
<proteinExistence type="predicted"/>
<dbReference type="AlphaFoldDB" id="A0A8R7P6T4"/>
<dbReference type="Proteomes" id="UP000015106">
    <property type="component" value="Chromosome 1"/>
</dbReference>
<reference evidence="1" key="3">
    <citation type="submission" date="2022-06" db="UniProtKB">
        <authorList>
            <consortium name="EnsemblPlants"/>
        </authorList>
    </citation>
    <scope>IDENTIFICATION</scope>
</reference>
<reference evidence="1" key="2">
    <citation type="submission" date="2018-03" db="EMBL/GenBank/DDBJ databases">
        <title>The Triticum urartu genome reveals the dynamic nature of wheat genome evolution.</title>
        <authorList>
            <person name="Ling H."/>
            <person name="Ma B."/>
            <person name="Shi X."/>
            <person name="Liu H."/>
            <person name="Dong L."/>
            <person name="Sun H."/>
            <person name="Cao Y."/>
            <person name="Gao Q."/>
            <person name="Zheng S."/>
            <person name="Li Y."/>
            <person name="Yu Y."/>
            <person name="Du H."/>
            <person name="Qi M."/>
            <person name="Li Y."/>
            <person name="Yu H."/>
            <person name="Cui Y."/>
            <person name="Wang N."/>
            <person name="Chen C."/>
            <person name="Wu H."/>
            <person name="Zhao Y."/>
            <person name="Zhang J."/>
            <person name="Li Y."/>
            <person name="Zhou W."/>
            <person name="Zhang B."/>
            <person name="Hu W."/>
            <person name="Eijk M."/>
            <person name="Tang J."/>
            <person name="Witsenboer H."/>
            <person name="Zhao S."/>
            <person name="Li Z."/>
            <person name="Zhang A."/>
            <person name="Wang D."/>
            <person name="Liang C."/>
        </authorList>
    </citation>
    <scope>NUCLEOTIDE SEQUENCE [LARGE SCALE GENOMIC DNA]</scope>
    <source>
        <strain evidence="1">cv. G1812</strain>
    </source>
</reference>
<protein>
    <submittedName>
        <fullName evidence="1">Uncharacterized protein</fullName>
    </submittedName>
</protein>
<name>A0A8R7P6T4_TRIUA</name>
<dbReference type="EnsemblPlants" id="TuG1812G0100004329.01.T01">
    <property type="protein sequence ID" value="TuG1812G0100004329.01.T01.cds261672"/>
    <property type="gene ID" value="TuG1812G0100004329.01"/>
</dbReference>
<evidence type="ECO:0000313" key="1">
    <source>
        <dbReference type="EnsemblPlants" id="TuG1812G0100004329.01.T01.cds261672"/>
    </source>
</evidence>
<reference evidence="2" key="1">
    <citation type="journal article" date="2013" name="Nature">
        <title>Draft genome of the wheat A-genome progenitor Triticum urartu.</title>
        <authorList>
            <person name="Ling H.Q."/>
            <person name="Zhao S."/>
            <person name="Liu D."/>
            <person name="Wang J."/>
            <person name="Sun H."/>
            <person name="Zhang C."/>
            <person name="Fan H."/>
            <person name="Li D."/>
            <person name="Dong L."/>
            <person name="Tao Y."/>
            <person name="Gao C."/>
            <person name="Wu H."/>
            <person name="Li Y."/>
            <person name="Cui Y."/>
            <person name="Guo X."/>
            <person name="Zheng S."/>
            <person name="Wang B."/>
            <person name="Yu K."/>
            <person name="Liang Q."/>
            <person name="Yang W."/>
            <person name="Lou X."/>
            <person name="Chen J."/>
            <person name="Feng M."/>
            <person name="Jian J."/>
            <person name="Zhang X."/>
            <person name="Luo G."/>
            <person name="Jiang Y."/>
            <person name="Liu J."/>
            <person name="Wang Z."/>
            <person name="Sha Y."/>
            <person name="Zhang B."/>
            <person name="Wu H."/>
            <person name="Tang D."/>
            <person name="Shen Q."/>
            <person name="Xue P."/>
            <person name="Zou S."/>
            <person name="Wang X."/>
            <person name="Liu X."/>
            <person name="Wang F."/>
            <person name="Yang Y."/>
            <person name="An X."/>
            <person name="Dong Z."/>
            <person name="Zhang K."/>
            <person name="Zhang X."/>
            <person name="Luo M.C."/>
            <person name="Dvorak J."/>
            <person name="Tong Y."/>
            <person name="Wang J."/>
            <person name="Yang H."/>
            <person name="Li Z."/>
            <person name="Wang D."/>
            <person name="Zhang A."/>
            <person name="Wang J."/>
        </authorList>
    </citation>
    <scope>NUCLEOTIDE SEQUENCE</scope>
    <source>
        <strain evidence="2">cv. G1812</strain>
    </source>
</reference>
<evidence type="ECO:0000313" key="2">
    <source>
        <dbReference type="Proteomes" id="UP000015106"/>
    </source>
</evidence>
<organism evidence="1 2">
    <name type="scientific">Triticum urartu</name>
    <name type="common">Red wild einkorn</name>
    <name type="synonym">Crithodium urartu</name>
    <dbReference type="NCBI Taxonomy" id="4572"/>
    <lineage>
        <taxon>Eukaryota</taxon>
        <taxon>Viridiplantae</taxon>
        <taxon>Streptophyta</taxon>
        <taxon>Embryophyta</taxon>
        <taxon>Tracheophyta</taxon>
        <taxon>Spermatophyta</taxon>
        <taxon>Magnoliopsida</taxon>
        <taxon>Liliopsida</taxon>
        <taxon>Poales</taxon>
        <taxon>Poaceae</taxon>
        <taxon>BOP clade</taxon>
        <taxon>Pooideae</taxon>
        <taxon>Triticodae</taxon>
        <taxon>Triticeae</taxon>
        <taxon>Triticinae</taxon>
        <taxon>Triticum</taxon>
    </lineage>
</organism>